<accession>A0A7J8M2Q4</accession>
<dbReference type="AlphaFoldDB" id="A0A7J8M2Q4"/>
<organism evidence="2 3">
    <name type="scientific">Gossypium lobatum</name>
    <dbReference type="NCBI Taxonomy" id="34289"/>
    <lineage>
        <taxon>Eukaryota</taxon>
        <taxon>Viridiplantae</taxon>
        <taxon>Streptophyta</taxon>
        <taxon>Embryophyta</taxon>
        <taxon>Tracheophyta</taxon>
        <taxon>Spermatophyta</taxon>
        <taxon>Magnoliopsida</taxon>
        <taxon>eudicotyledons</taxon>
        <taxon>Gunneridae</taxon>
        <taxon>Pentapetalae</taxon>
        <taxon>rosids</taxon>
        <taxon>malvids</taxon>
        <taxon>Malvales</taxon>
        <taxon>Malvaceae</taxon>
        <taxon>Malvoideae</taxon>
        <taxon>Gossypium</taxon>
    </lineage>
</organism>
<feature type="chain" id="PRO_5029813789" description="Hexosyltransferase" evidence="1">
    <location>
        <begin position="22"/>
        <end position="124"/>
    </location>
</feature>
<dbReference type="Proteomes" id="UP000593572">
    <property type="component" value="Unassembled WGS sequence"/>
</dbReference>
<gene>
    <name evidence="2" type="ORF">Golob_015975</name>
</gene>
<feature type="signal peptide" evidence="1">
    <location>
        <begin position="1"/>
        <end position="21"/>
    </location>
</feature>
<sequence length="124" mass="13867">MLIFALFTFAIVSFLFAPSSFLSSGGFGYRCLNSGPRSVGVILDKTDNGNNAHSTIGDDDGTKRHKIMGFVGIQTWFGPIVRKQCLRKTWMPYNSQDLQCLAFFKAAYALFDSEFYVKADEDIL</sequence>
<feature type="non-terminal residue" evidence="2">
    <location>
        <position position="1"/>
    </location>
</feature>
<reference evidence="2 3" key="1">
    <citation type="journal article" date="2019" name="Genome Biol. Evol.">
        <title>Insights into the evolution of the New World diploid cottons (Gossypium, subgenus Houzingenia) based on genome sequencing.</title>
        <authorList>
            <person name="Grover C.E."/>
            <person name="Arick M.A. 2nd"/>
            <person name="Thrash A."/>
            <person name="Conover J.L."/>
            <person name="Sanders W.S."/>
            <person name="Peterson D.G."/>
            <person name="Frelichowski J.E."/>
            <person name="Scheffler J.A."/>
            <person name="Scheffler B.E."/>
            <person name="Wendel J.F."/>
        </authorList>
    </citation>
    <scope>NUCLEOTIDE SEQUENCE [LARGE SCALE GENOMIC DNA]</scope>
    <source>
        <strain evidence="2">157</strain>
        <tissue evidence="2">Leaf</tissue>
    </source>
</reference>
<proteinExistence type="predicted"/>
<name>A0A7J8M2Q4_9ROSI</name>
<evidence type="ECO:0000313" key="2">
    <source>
        <dbReference type="EMBL" id="MBA0558991.1"/>
    </source>
</evidence>
<comment type="caution">
    <text evidence="2">The sequence shown here is derived from an EMBL/GenBank/DDBJ whole genome shotgun (WGS) entry which is preliminary data.</text>
</comment>
<evidence type="ECO:0008006" key="4">
    <source>
        <dbReference type="Google" id="ProtNLM"/>
    </source>
</evidence>
<dbReference type="UniPathway" id="UPA00378"/>
<protein>
    <recommendedName>
        <fullName evidence="4">Hexosyltransferase</fullName>
    </recommendedName>
</protein>
<keyword evidence="1" id="KW-0732">Signal</keyword>
<dbReference type="EMBL" id="JABEZX010000006">
    <property type="protein sequence ID" value="MBA0558991.1"/>
    <property type="molecule type" value="Genomic_DNA"/>
</dbReference>
<evidence type="ECO:0000313" key="3">
    <source>
        <dbReference type="Proteomes" id="UP000593572"/>
    </source>
</evidence>
<keyword evidence="3" id="KW-1185">Reference proteome</keyword>
<evidence type="ECO:0000256" key="1">
    <source>
        <dbReference type="SAM" id="SignalP"/>
    </source>
</evidence>